<reference evidence="2" key="2">
    <citation type="submission" date="2015-01" db="EMBL/GenBank/DDBJ databases">
        <title>Evolutionary Origins and Diversification of the Mycorrhizal Mutualists.</title>
        <authorList>
            <consortium name="DOE Joint Genome Institute"/>
            <consortium name="Mycorrhizal Genomics Consortium"/>
            <person name="Kohler A."/>
            <person name="Kuo A."/>
            <person name="Nagy L.G."/>
            <person name="Floudas D."/>
            <person name="Copeland A."/>
            <person name="Barry K.W."/>
            <person name="Cichocki N."/>
            <person name="Veneault-Fourrey C."/>
            <person name="LaButti K."/>
            <person name="Lindquist E.A."/>
            <person name="Lipzen A."/>
            <person name="Lundell T."/>
            <person name="Morin E."/>
            <person name="Murat C."/>
            <person name="Riley R."/>
            <person name="Ohm R."/>
            <person name="Sun H."/>
            <person name="Tunlid A."/>
            <person name="Henrissat B."/>
            <person name="Grigoriev I.V."/>
            <person name="Hibbett D.S."/>
            <person name="Martin F."/>
        </authorList>
    </citation>
    <scope>NUCLEOTIDE SEQUENCE [LARGE SCALE GENOMIC DNA]</scope>
    <source>
        <strain evidence="2">F 1598</strain>
    </source>
</reference>
<reference evidence="1 2" key="1">
    <citation type="submission" date="2014-04" db="EMBL/GenBank/DDBJ databases">
        <authorList>
            <consortium name="DOE Joint Genome Institute"/>
            <person name="Kuo A."/>
            <person name="Tarkka M."/>
            <person name="Buscot F."/>
            <person name="Kohler A."/>
            <person name="Nagy L.G."/>
            <person name="Floudas D."/>
            <person name="Copeland A."/>
            <person name="Barry K.W."/>
            <person name="Cichocki N."/>
            <person name="Veneault-Fourrey C."/>
            <person name="LaButti K."/>
            <person name="Lindquist E.A."/>
            <person name="Lipzen A."/>
            <person name="Lundell T."/>
            <person name="Morin E."/>
            <person name="Murat C."/>
            <person name="Sun H."/>
            <person name="Tunlid A."/>
            <person name="Henrissat B."/>
            <person name="Grigoriev I.V."/>
            <person name="Hibbett D.S."/>
            <person name="Martin F."/>
            <person name="Nordberg H.P."/>
            <person name="Cantor M.N."/>
            <person name="Hua S.X."/>
        </authorList>
    </citation>
    <scope>NUCLEOTIDE SEQUENCE [LARGE SCALE GENOMIC DNA]</scope>
    <source>
        <strain evidence="1 2">F 1598</strain>
    </source>
</reference>
<dbReference type="Proteomes" id="UP000054166">
    <property type="component" value="Unassembled WGS sequence"/>
</dbReference>
<dbReference type="AlphaFoldDB" id="A0A0C3BA34"/>
<keyword evidence="2" id="KW-1185">Reference proteome</keyword>
<protein>
    <submittedName>
        <fullName evidence="1">Uncharacterized protein</fullName>
    </submittedName>
</protein>
<organism evidence="1 2">
    <name type="scientific">Piloderma croceum (strain F 1598)</name>
    <dbReference type="NCBI Taxonomy" id="765440"/>
    <lineage>
        <taxon>Eukaryota</taxon>
        <taxon>Fungi</taxon>
        <taxon>Dikarya</taxon>
        <taxon>Basidiomycota</taxon>
        <taxon>Agaricomycotina</taxon>
        <taxon>Agaricomycetes</taxon>
        <taxon>Agaricomycetidae</taxon>
        <taxon>Atheliales</taxon>
        <taxon>Atheliaceae</taxon>
        <taxon>Piloderma</taxon>
    </lineage>
</organism>
<gene>
    <name evidence="1" type="ORF">PILCRDRAFT_451117</name>
</gene>
<evidence type="ECO:0000313" key="1">
    <source>
        <dbReference type="EMBL" id="KIM83123.1"/>
    </source>
</evidence>
<sequence length="82" mass="9011">MCLREPLKNRQRGLAATSNHLSVPELVLAVISFTITKQRSAVGKQCSTAPSPNFIASFRHHCLWVPFPSWSACPQSLGHSPL</sequence>
<proteinExistence type="predicted"/>
<accession>A0A0C3BA34</accession>
<dbReference type="HOGENOM" id="CLU_2559086_0_0_1"/>
<evidence type="ECO:0000313" key="2">
    <source>
        <dbReference type="Proteomes" id="UP000054166"/>
    </source>
</evidence>
<dbReference type="InParanoid" id="A0A0C3BA34"/>
<dbReference type="EMBL" id="KN832992">
    <property type="protein sequence ID" value="KIM83123.1"/>
    <property type="molecule type" value="Genomic_DNA"/>
</dbReference>
<name>A0A0C3BA34_PILCF</name>